<evidence type="ECO:0008006" key="2">
    <source>
        <dbReference type="Google" id="ProtNLM"/>
    </source>
</evidence>
<dbReference type="PANTHER" id="PTHR37822">
    <property type="entry name" value="SPORE PHOTOPRODUCT LYASE-RELATED"/>
    <property type="match status" value="1"/>
</dbReference>
<dbReference type="GO" id="GO:0051539">
    <property type="term" value="F:4 iron, 4 sulfur cluster binding"/>
    <property type="evidence" value="ECO:0007669"/>
    <property type="project" value="TreeGrafter"/>
</dbReference>
<dbReference type="GO" id="GO:0009116">
    <property type="term" value="P:nucleoside metabolic process"/>
    <property type="evidence" value="ECO:0007669"/>
    <property type="project" value="InterPro"/>
</dbReference>
<dbReference type="InterPro" id="IPR035994">
    <property type="entry name" value="Nucleoside_phosphorylase_sf"/>
</dbReference>
<dbReference type="AlphaFoldDB" id="A0A381T497"/>
<sequence>MHFKSVQCILTALKYESEPIIDHYGLARDKTFDFPVFRSGSMVLLGIGVGKKFIKTRICELYAQKQGDEEYQFVNIGIAGGNPANTALGGCYMVNKIYDERDKIYYYPDLPAGHPFQERAVVTVEQGIINGGSEYAELVDMEASGIFQVCRALVPEQRLAFIKIVSDHMDLNKVEFKKNIISKLISNNMNTIDSFLKSCYFEEY</sequence>
<dbReference type="GO" id="GO:1904047">
    <property type="term" value="F:S-adenosyl-L-methionine binding"/>
    <property type="evidence" value="ECO:0007669"/>
    <property type="project" value="TreeGrafter"/>
</dbReference>
<dbReference type="InterPro" id="IPR049539">
    <property type="entry name" value="SPL"/>
</dbReference>
<dbReference type="SUPFAM" id="SSF53167">
    <property type="entry name" value="Purine and uridine phosphorylases"/>
    <property type="match status" value="1"/>
</dbReference>
<protein>
    <recommendedName>
        <fullName evidence="2">Nucleoside phosphorylase domain-containing protein</fullName>
    </recommendedName>
</protein>
<accession>A0A381T497</accession>
<dbReference type="EMBL" id="UINC01003925">
    <property type="protein sequence ID" value="SVA10388.1"/>
    <property type="molecule type" value="Genomic_DNA"/>
</dbReference>
<reference evidence="1" key="1">
    <citation type="submission" date="2018-05" db="EMBL/GenBank/DDBJ databases">
        <authorList>
            <person name="Lanie J.A."/>
            <person name="Ng W.-L."/>
            <person name="Kazmierczak K.M."/>
            <person name="Andrzejewski T.M."/>
            <person name="Davidsen T.M."/>
            <person name="Wayne K.J."/>
            <person name="Tettelin H."/>
            <person name="Glass J.I."/>
            <person name="Rusch D."/>
            <person name="Podicherti R."/>
            <person name="Tsui H.-C.T."/>
            <person name="Winkler M.E."/>
        </authorList>
    </citation>
    <scope>NUCLEOTIDE SEQUENCE</scope>
</reference>
<dbReference type="GO" id="GO:0042601">
    <property type="term" value="C:endospore-forming forespore"/>
    <property type="evidence" value="ECO:0007669"/>
    <property type="project" value="TreeGrafter"/>
</dbReference>
<dbReference type="GO" id="GO:0003913">
    <property type="term" value="F:DNA photolyase activity"/>
    <property type="evidence" value="ECO:0007669"/>
    <property type="project" value="TreeGrafter"/>
</dbReference>
<name>A0A381T497_9ZZZZ</name>
<dbReference type="PANTHER" id="PTHR37822:SF2">
    <property type="entry name" value="SPORE PHOTOPRODUCT LYASE"/>
    <property type="match status" value="1"/>
</dbReference>
<proteinExistence type="predicted"/>
<evidence type="ECO:0000313" key="1">
    <source>
        <dbReference type="EMBL" id="SVA10388.1"/>
    </source>
</evidence>
<dbReference type="Gene3D" id="3.40.50.1580">
    <property type="entry name" value="Nucleoside phosphorylase domain"/>
    <property type="match status" value="1"/>
</dbReference>
<organism evidence="1">
    <name type="scientific">marine metagenome</name>
    <dbReference type="NCBI Taxonomy" id="408172"/>
    <lineage>
        <taxon>unclassified sequences</taxon>
        <taxon>metagenomes</taxon>
        <taxon>ecological metagenomes</taxon>
    </lineage>
</organism>
<gene>
    <name evidence="1" type="ORF">METZ01_LOCUS63242</name>
</gene>